<comment type="caution">
    <text evidence="1">The sequence shown here is derived from an EMBL/GenBank/DDBJ whole genome shotgun (WGS) entry which is preliminary data.</text>
</comment>
<reference evidence="1 2" key="1">
    <citation type="journal article" date="2014" name="Int. J. Syst. Evol. Microbiol.">
        <title>Complete genome sequence of Corynebacterium casei LMG S-19264T (=DSM 44701T), isolated from a smear-ripened cheese.</title>
        <authorList>
            <consortium name="US DOE Joint Genome Institute (JGI-PGF)"/>
            <person name="Walter F."/>
            <person name="Albersmeier A."/>
            <person name="Kalinowski J."/>
            <person name="Ruckert C."/>
        </authorList>
    </citation>
    <scope>NUCLEOTIDE SEQUENCE [LARGE SCALE GENOMIC DNA]</scope>
    <source>
        <strain evidence="1 2">KCTC 12866</strain>
    </source>
</reference>
<gene>
    <name evidence="1" type="ORF">GCM10007390_40190</name>
</gene>
<protein>
    <submittedName>
        <fullName evidence="1">Uncharacterized protein</fullName>
    </submittedName>
</protein>
<accession>A0A8J3DDW3</accession>
<dbReference type="AlphaFoldDB" id="A0A8J3DDW3"/>
<name>A0A8J3DDW3_9BACT</name>
<organism evidence="1 2">
    <name type="scientific">Persicitalea jodogahamensis</name>
    <dbReference type="NCBI Taxonomy" id="402147"/>
    <lineage>
        <taxon>Bacteria</taxon>
        <taxon>Pseudomonadati</taxon>
        <taxon>Bacteroidota</taxon>
        <taxon>Cytophagia</taxon>
        <taxon>Cytophagales</taxon>
        <taxon>Spirosomataceae</taxon>
        <taxon>Persicitalea</taxon>
    </lineage>
</organism>
<proteinExistence type="predicted"/>
<keyword evidence="2" id="KW-1185">Reference proteome</keyword>
<evidence type="ECO:0000313" key="2">
    <source>
        <dbReference type="Proteomes" id="UP000598271"/>
    </source>
</evidence>
<evidence type="ECO:0000313" key="1">
    <source>
        <dbReference type="EMBL" id="GHB81339.1"/>
    </source>
</evidence>
<sequence>MRNCYLIILGIIGMNSWAYSQKSLLFVKNDSRYATYRSGDDVSFNINGSKQPITQRIQGFEDSLIVFPTWKLPVNDISALLVDDKTKRWYPLRYKYEQILPIAGAEYLVADLVNTGKFRTNTLLISGLLAGGGLLARKLIGDRITVKNKRRLVISGHEAGRLGSYK</sequence>
<dbReference type="RefSeq" id="WP_189566564.1">
    <property type="nucleotide sequence ID" value="NZ_BMXF01000004.1"/>
</dbReference>
<dbReference type="EMBL" id="BMXF01000004">
    <property type="protein sequence ID" value="GHB81339.1"/>
    <property type="molecule type" value="Genomic_DNA"/>
</dbReference>
<dbReference type="Proteomes" id="UP000598271">
    <property type="component" value="Unassembled WGS sequence"/>
</dbReference>